<proteinExistence type="predicted"/>
<organism evidence="2">
    <name type="scientific">Tanacetum cinerariifolium</name>
    <name type="common">Dalmatian daisy</name>
    <name type="synonym">Chrysanthemum cinerariifolium</name>
    <dbReference type="NCBI Taxonomy" id="118510"/>
    <lineage>
        <taxon>Eukaryota</taxon>
        <taxon>Viridiplantae</taxon>
        <taxon>Streptophyta</taxon>
        <taxon>Embryophyta</taxon>
        <taxon>Tracheophyta</taxon>
        <taxon>Spermatophyta</taxon>
        <taxon>Magnoliopsida</taxon>
        <taxon>eudicotyledons</taxon>
        <taxon>Gunneridae</taxon>
        <taxon>Pentapetalae</taxon>
        <taxon>asterids</taxon>
        <taxon>campanulids</taxon>
        <taxon>Asterales</taxon>
        <taxon>Asteraceae</taxon>
        <taxon>Asteroideae</taxon>
        <taxon>Anthemideae</taxon>
        <taxon>Anthemidinae</taxon>
        <taxon>Tanacetum</taxon>
    </lineage>
</organism>
<accession>A0A6L2JXE0</accession>
<comment type="caution">
    <text evidence="2">The sequence shown here is derived from an EMBL/GenBank/DDBJ whole genome shotgun (WGS) entry which is preliminary data.</text>
</comment>
<dbReference type="AlphaFoldDB" id="A0A6L2JXE0"/>
<protein>
    <recommendedName>
        <fullName evidence="3">Xylulose kinase-1</fullName>
    </recommendedName>
</protein>
<feature type="region of interest" description="Disordered" evidence="1">
    <location>
        <begin position="224"/>
        <end position="255"/>
    </location>
</feature>
<reference evidence="2" key="1">
    <citation type="journal article" date="2019" name="Sci. Rep.">
        <title>Draft genome of Tanacetum cinerariifolium, the natural source of mosquito coil.</title>
        <authorList>
            <person name="Yamashiro T."/>
            <person name="Shiraishi A."/>
            <person name="Satake H."/>
            <person name="Nakayama K."/>
        </authorList>
    </citation>
    <scope>NUCLEOTIDE SEQUENCE</scope>
</reference>
<evidence type="ECO:0000256" key="1">
    <source>
        <dbReference type="SAM" id="MobiDB-lite"/>
    </source>
</evidence>
<gene>
    <name evidence="2" type="ORF">Tci_013185</name>
</gene>
<feature type="compositionally biased region" description="Basic and acidic residues" evidence="1">
    <location>
        <begin position="235"/>
        <end position="255"/>
    </location>
</feature>
<name>A0A6L2JXE0_TANCI</name>
<sequence length="362" mass="41378">MATPTFTETHNLITFLEKPTESDGFEQIVDYLNANPIKYALIVSPMIYTSCIKQFWTSAKVKTVNEDVRLQALVDGKKVLEGMKKKRTYGLKRRMNEEDLFRVHDLDGDEVIVDIIADENVEQDATFAKKETLIEIKAAKPRARGVTAQEPSEFRTTSSLQSSQLPQAKDKAQMKAKIEEEERIAREKVEANIDVVEQWDKAQAKIDADINLAQKLQKIVEERSKKTQVEVTEGSSKRARDEIEQESAKRQRLEKEDDTAELKRCMEIVLEDDDDVTIKATPLSSKSPTMVDYKIYKEGKKGYFKIIRADGNLQNYLTFGTMFKNFNRKDLEVFVTPPDEAWTEYVSGGMTLLSISSTKHKE</sequence>
<evidence type="ECO:0000313" key="2">
    <source>
        <dbReference type="EMBL" id="GEU41207.1"/>
    </source>
</evidence>
<feature type="region of interest" description="Disordered" evidence="1">
    <location>
        <begin position="145"/>
        <end position="171"/>
    </location>
</feature>
<evidence type="ECO:0008006" key="3">
    <source>
        <dbReference type="Google" id="ProtNLM"/>
    </source>
</evidence>
<feature type="compositionally biased region" description="Low complexity" evidence="1">
    <location>
        <begin position="156"/>
        <end position="165"/>
    </location>
</feature>
<dbReference type="EMBL" id="BKCJ010001406">
    <property type="protein sequence ID" value="GEU41207.1"/>
    <property type="molecule type" value="Genomic_DNA"/>
</dbReference>